<keyword evidence="2" id="KW-1185">Reference proteome</keyword>
<dbReference type="Proteomes" id="UP000326678">
    <property type="component" value="Chromosome Gxm1"/>
</dbReference>
<sequence length="44" mass="5063">MREENTPTSLPVITIGNIDRLLAEPEYRDRCVNNLVNIGLIFDF</sequence>
<evidence type="ECO:0000313" key="2">
    <source>
        <dbReference type="Proteomes" id="UP000326678"/>
    </source>
</evidence>
<dbReference type="AlphaFoldDB" id="A0A5P8VRW8"/>
<name>A0A5P8VRW8_9NOSO</name>
<reference evidence="1 2" key="1">
    <citation type="submission" date="2019-10" db="EMBL/GenBank/DDBJ databases">
        <title>Genomic and transcriptomic insights into the perfect genentic adaptation of a filamentous nitrogen-fixing cyanobacterium to rice fields.</title>
        <authorList>
            <person name="Chen Z."/>
        </authorList>
    </citation>
    <scope>NUCLEOTIDE SEQUENCE [LARGE SCALE GENOMIC DNA]</scope>
    <source>
        <strain evidence="1">CCNUC1</strain>
    </source>
</reference>
<gene>
    <name evidence="1" type="ORF">GXM_00671</name>
</gene>
<evidence type="ECO:0000313" key="1">
    <source>
        <dbReference type="EMBL" id="QFS43198.1"/>
    </source>
</evidence>
<dbReference type="EMBL" id="CP045226">
    <property type="protein sequence ID" value="QFS43198.1"/>
    <property type="molecule type" value="Genomic_DNA"/>
</dbReference>
<dbReference type="KEGG" id="nsh:GXM_00671"/>
<accession>A0A5P8VRW8</accession>
<proteinExistence type="predicted"/>
<organism evidence="1 2">
    <name type="scientific">Nostoc sphaeroides CCNUC1</name>
    <dbReference type="NCBI Taxonomy" id="2653204"/>
    <lineage>
        <taxon>Bacteria</taxon>
        <taxon>Bacillati</taxon>
        <taxon>Cyanobacteriota</taxon>
        <taxon>Cyanophyceae</taxon>
        <taxon>Nostocales</taxon>
        <taxon>Nostocaceae</taxon>
        <taxon>Nostoc</taxon>
    </lineage>
</organism>
<protein>
    <submittedName>
        <fullName evidence="1">Uncharacterized protein</fullName>
    </submittedName>
</protein>